<dbReference type="SUPFAM" id="SSF89392">
    <property type="entry name" value="Prokaryotic lipoproteins and lipoprotein localization factors"/>
    <property type="match status" value="1"/>
</dbReference>
<evidence type="ECO:0000256" key="2">
    <source>
        <dbReference type="ARBA" id="ARBA00007615"/>
    </source>
</evidence>
<dbReference type="CDD" id="cd16325">
    <property type="entry name" value="LolA"/>
    <property type="match status" value="1"/>
</dbReference>
<sequence precursor="true">MTFQSKVLNSFLIKPTVLVVGLMLSSQSWADAAGDLKTKLASMNSFKAQFSQQVKDEQGEVLQSGAGNIALAHPLKIRWQQASPDETLFVSDGKKTFYYDAFAEQVTIMSTNGLIDTTPFILLTTRDEKQWQKYQISKTKKGFRITPKTGVESQVEILDIAFTASDTLQSVSVTDVSGQISEFAFKNSQINEVLTDKLFSFEIPEGVVIDDQTSSE</sequence>
<evidence type="ECO:0000256" key="10">
    <source>
        <dbReference type="HAMAP-Rule" id="MF_00240"/>
    </source>
</evidence>
<comment type="subunit">
    <text evidence="3 10">Monomer.</text>
</comment>
<dbReference type="HAMAP" id="MF_00240">
    <property type="entry name" value="LolA"/>
    <property type="match status" value="1"/>
</dbReference>
<keyword evidence="9 10" id="KW-0143">Chaperone</keyword>
<keyword evidence="12" id="KW-1185">Reference proteome</keyword>
<keyword evidence="5 10" id="KW-0813">Transport</keyword>
<dbReference type="PANTHER" id="PTHR35869:SF1">
    <property type="entry name" value="OUTER-MEMBRANE LIPOPROTEIN CARRIER PROTEIN"/>
    <property type="match status" value="1"/>
</dbReference>
<dbReference type="NCBIfam" id="TIGR00547">
    <property type="entry name" value="lolA"/>
    <property type="match status" value="1"/>
</dbReference>
<proteinExistence type="inferred from homology"/>
<dbReference type="Pfam" id="PF03548">
    <property type="entry name" value="LolA"/>
    <property type="match status" value="1"/>
</dbReference>
<evidence type="ECO:0000313" key="11">
    <source>
        <dbReference type="EMBL" id="MBE0367984.1"/>
    </source>
</evidence>
<evidence type="ECO:0000256" key="9">
    <source>
        <dbReference type="ARBA" id="ARBA00023186"/>
    </source>
</evidence>
<protein>
    <recommendedName>
        <fullName evidence="4 10">Outer-membrane lipoprotein carrier protein</fullName>
    </recommendedName>
</protein>
<accession>A0ABR9ECB2</accession>
<dbReference type="Gene3D" id="2.50.20.10">
    <property type="entry name" value="Lipoprotein localisation LolA/LolB/LppX"/>
    <property type="match status" value="1"/>
</dbReference>
<dbReference type="InterPro" id="IPR004564">
    <property type="entry name" value="OM_lipoprot_carrier_LolA-like"/>
</dbReference>
<evidence type="ECO:0000256" key="5">
    <source>
        <dbReference type="ARBA" id="ARBA00022448"/>
    </source>
</evidence>
<evidence type="ECO:0000256" key="4">
    <source>
        <dbReference type="ARBA" id="ARBA00014035"/>
    </source>
</evidence>
<reference evidence="11 12" key="1">
    <citation type="submission" date="2015-03" db="EMBL/GenBank/DDBJ databases">
        <title>Genome sequence of Pseudoalteromonas aurantia.</title>
        <authorList>
            <person name="Xie B.-B."/>
            <person name="Rong J.-C."/>
            <person name="Qin Q.-L."/>
            <person name="Zhang Y.-Z."/>
        </authorList>
    </citation>
    <scope>NUCLEOTIDE SEQUENCE [LARGE SCALE GENOMIC DNA]</scope>
    <source>
        <strain evidence="11 12">208</strain>
    </source>
</reference>
<keyword evidence="8 10" id="KW-0653">Protein transport</keyword>
<dbReference type="Proteomes" id="UP000615755">
    <property type="component" value="Unassembled WGS sequence"/>
</dbReference>
<dbReference type="RefSeq" id="WP_192507336.1">
    <property type="nucleotide sequence ID" value="NZ_AQGV01000012.1"/>
</dbReference>
<evidence type="ECO:0000256" key="8">
    <source>
        <dbReference type="ARBA" id="ARBA00022927"/>
    </source>
</evidence>
<organism evidence="11 12">
    <name type="scientific">Pseudoalteromonas aurantia 208</name>
    <dbReference type="NCBI Taxonomy" id="1314867"/>
    <lineage>
        <taxon>Bacteria</taxon>
        <taxon>Pseudomonadati</taxon>
        <taxon>Pseudomonadota</taxon>
        <taxon>Gammaproteobacteria</taxon>
        <taxon>Alteromonadales</taxon>
        <taxon>Pseudoalteromonadaceae</taxon>
        <taxon>Pseudoalteromonas</taxon>
    </lineage>
</organism>
<evidence type="ECO:0000313" key="12">
    <source>
        <dbReference type="Proteomes" id="UP000615755"/>
    </source>
</evidence>
<dbReference type="EMBL" id="AQGV01000012">
    <property type="protein sequence ID" value="MBE0367984.1"/>
    <property type="molecule type" value="Genomic_DNA"/>
</dbReference>
<comment type="caution">
    <text evidence="11">The sequence shown here is derived from an EMBL/GenBank/DDBJ whole genome shotgun (WGS) entry which is preliminary data.</text>
</comment>
<evidence type="ECO:0000256" key="3">
    <source>
        <dbReference type="ARBA" id="ARBA00011245"/>
    </source>
</evidence>
<evidence type="ECO:0000256" key="6">
    <source>
        <dbReference type="ARBA" id="ARBA00022729"/>
    </source>
</evidence>
<keyword evidence="6 10" id="KW-0732">Signal</keyword>
<comment type="subcellular location">
    <subcellularLocation>
        <location evidence="1 10">Periplasm</location>
    </subcellularLocation>
</comment>
<name>A0ABR9ECB2_9GAMM</name>
<feature type="signal peptide" evidence="10">
    <location>
        <begin position="1"/>
        <end position="30"/>
    </location>
</feature>
<evidence type="ECO:0000256" key="7">
    <source>
        <dbReference type="ARBA" id="ARBA00022764"/>
    </source>
</evidence>
<keyword evidence="7 10" id="KW-0574">Periplasm</keyword>
<dbReference type="InterPro" id="IPR029046">
    <property type="entry name" value="LolA/LolB/LppX"/>
</dbReference>
<dbReference type="InterPro" id="IPR018323">
    <property type="entry name" value="OM_lipoprot_carrier_LolA_Pbac"/>
</dbReference>
<evidence type="ECO:0000256" key="1">
    <source>
        <dbReference type="ARBA" id="ARBA00004418"/>
    </source>
</evidence>
<comment type="function">
    <text evidence="10">Participates in the translocation of lipoproteins from the inner membrane to the outer membrane. Only forms a complex with a lipoprotein if the residue after the N-terminal Cys is not an aspartate (The Asp acts as a targeting signal to indicate that the lipoprotein should stay in the inner membrane).</text>
</comment>
<keyword evidence="11" id="KW-0449">Lipoprotein</keyword>
<gene>
    <name evidence="10 11" type="primary">lolA</name>
    <name evidence="11" type="ORF">PAUR_a1476</name>
</gene>
<comment type="similarity">
    <text evidence="2 10">Belongs to the LolA family.</text>
</comment>
<dbReference type="PANTHER" id="PTHR35869">
    <property type="entry name" value="OUTER-MEMBRANE LIPOPROTEIN CARRIER PROTEIN"/>
    <property type="match status" value="1"/>
</dbReference>
<feature type="chain" id="PRO_5044916763" description="Outer-membrane lipoprotein carrier protein" evidence="10">
    <location>
        <begin position="31"/>
        <end position="216"/>
    </location>
</feature>